<comment type="caution">
    <text evidence="3">The sequence shown here is derived from an EMBL/GenBank/DDBJ whole genome shotgun (WGS) entry which is preliminary data.</text>
</comment>
<evidence type="ECO:0008006" key="5">
    <source>
        <dbReference type="Google" id="ProtNLM"/>
    </source>
</evidence>
<dbReference type="OrthoDB" id="9151209at2"/>
<accession>A4BG91</accession>
<keyword evidence="4" id="KW-1185">Reference proteome</keyword>
<evidence type="ECO:0000256" key="1">
    <source>
        <dbReference type="SAM" id="Coils"/>
    </source>
</evidence>
<keyword evidence="1" id="KW-0175">Coiled coil</keyword>
<keyword evidence="2" id="KW-0812">Transmembrane</keyword>
<dbReference type="RefSeq" id="WP_008047790.1">
    <property type="nucleotide sequence ID" value="NZ_CH724154.1"/>
</dbReference>
<reference evidence="3 4" key="1">
    <citation type="submission" date="2006-02" db="EMBL/GenBank/DDBJ databases">
        <authorList>
            <person name="Pinhassi J."/>
            <person name="Pedros-Alio C."/>
            <person name="Ferriera S."/>
            <person name="Johnson J."/>
            <person name="Kravitz S."/>
            <person name="Halpern A."/>
            <person name="Remington K."/>
            <person name="Beeson K."/>
            <person name="Tran B."/>
            <person name="Rogers Y.-H."/>
            <person name="Friedman R."/>
            <person name="Venter J.C."/>
        </authorList>
    </citation>
    <scope>NUCLEOTIDE SEQUENCE [LARGE SCALE GENOMIC DNA]</scope>
    <source>
        <strain evidence="3 4">MED297</strain>
    </source>
</reference>
<evidence type="ECO:0000256" key="2">
    <source>
        <dbReference type="SAM" id="Phobius"/>
    </source>
</evidence>
<dbReference type="Proteomes" id="UP000005953">
    <property type="component" value="Unassembled WGS sequence"/>
</dbReference>
<evidence type="ECO:0000313" key="4">
    <source>
        <dbReference type="Proteomes" id="UP000005953"/>
    </source>
</evidence>
<evidence type="ECO:0000313" key="3">
    <source>
        <dbReference type="EMBL" id="EAR08886.1"/>
    </source>
</evidence>
<feature type="transmembrane region" description="Helical" evidence="2">
    <location>
        <begin position="21"/>
        <end position="45"/>
    </location>
</feature>
<keyword evidence="2" id="KW-0472">Membrane</keyword>
<dbReference type="STRING" id="314283.MED297_04432"/>
<organism evidence="3 4">
    <name type="scientific">Reinekea blandensis MED297</name>
    <dbReference type="NCBI Taxonomy" id="314283"/>
    <lineage>
        <taxon>Bacteria</taxon>
        <taxon>Pseudomonadati</taxon>
        <taxon>Pseudomonadota</taxon>
        <taxon>Gammaproteobacteria</taxon>
        <taxon>Oceanospirillales</taxon>
        <taxon>Saccharospirillaceae</taxon>
        <taxon>Reinekea</taxon>
    </lineage>
</organism>
<name>A4BG91_9GAMM</name>
<dbReference type="AlphaFoldDB" id="A4BG91"/>
<gene>
    <name evidence="3" type="ORF">MED297_04432</name>
</gene>
<feature type="coiled-coil region" evidence="1">
    <location>
        <begin position="81"/>
        <end position="108"/>
    </location>
</feature>
<proteinExistence type="predicted"/>
<keyword evidence="2" id="KW-1133">Transmembrane helix</keyword>
<dbReference type="EMBL" id="AAOE01000015">
    <property type="protein sequence ID" value="EAR08886.1"/>
    <property type="molecule type" value="Genomic_DNA"/>
</dbReference>
<protein>
    <recommendedName>
        <fullName evidence="5">MSHA biogenesis protein MshJ</fullName>
    </recommendedName>
</protein>
<sequence>MLHRQTYQIRLLIERLSRRERILLLVVLFAVILAAAQSTLMLSGLDRHDRVREQITNVRQQTQATRQALLDYQAAINNPQIQALRDNNDDLRTRIEDLEARIANINSQLMSPERMISLLKELLNDYSNLTVTRFEVQPVEIIESDADGGHLFYRHGLIIEMSGRFEALNDYLATIEALEGQLFWDDLLIETDTFPSLTIRLEVHTLSQDEEWLNV</sequence>
<dbReference type="HOGENOM" id="CLU_102941_0_0_6"/>